<feature type="transmembrane region" description="Helical" evidence="5">
    <location>
        <begin position="118"/>
        <end position="133"/>
    </location>
</feature>
<proteinExistence type="predicted"/>
<accession>A0A146JCA5</accession>
<feature type="transmembrane region" description="Helical" evidence="5">
    <location>
        <begin position="212"/>
        <end position="231"/>
    </location>
</feature>
<dbReference type="PANTHER" id="PTHR10846:SF8">
    <property type="entry name" value="INNER MEMBRANE PROTEIN YRBG"/>
    <property type="match status" value="1"/>
</dbReference>
<feature type="transmembrane region" description="Helical" evidence="5">
    <location>
        <begin position="6"/>
        <end position="22"/>
    </location>
</feature>
<feature type="transmembrane region" description="Helical" evidence="5">
    <location>
        <begin position="307"/>
        <end position="327"/>
    </location>
</feature>
<feature type="transmembrane region" description="Helical" evidence="5">
    <location>
        <begin position="42"/>
        <end position="65"/>
    </location>
</feature>
<evidence type="ECO:0000256" key="2">
    <source>
        <dbReference type="ARBA" id="ARBA00022692"/>
    </source>
</evidence>
<feature type="domain" description="Sodium/calcium exchanger membrane region" evidence="6">
    <location>
        <begin position="188"/>
        <end position="327"/>
    </location>
</feature>
<dbReference type="GO" id="GO:0006874">
    <property type="term" value="P:intracellular calcium ion homeostasis"/>
    <property type="evidence" value="ECO:0007669"/>
    <property type="project" value="TreeGrafter"/>
</dbReference>
<keyword evidence="3 5" id="KW-1133">Transmembrane helix</keyword>
<organism evidence="7">
    <name type="scientific">uncultured Aquificaceae bacterium</name>
    <dbReference type="NCBI Taxonomy" id="374108"/>
    <lineage>
        <taxon>Bacteria</taxon>
        <taxon>Pseudomonadati</taxon>
        <taxon>Aquificota</taxon>
        <taxon>Aquificia</taxon>
        <taxon>Aquificales</taxon>
        <taxon>Aquificaceae</taxon>
        <taxon>environmental samples</taxon>
    </lineage>
</organism>
<dbReference type="Pfam" id="PF01699">
    <property type="entry name" value="Na_Ca_ex"/>
    <property type="match status" value="2"/>
</dbReference>
<name>A0A146JCA5_9AQUI</name>
<evidence type="ECO:0000256" key="4">
    <source>
        <dbReference type="ARBA" id="ARBA00023136"/>
    </source>
</evidence>
<dbReference type="GO" id="GO:0008273">
    <property type="term" value="F:calcium, potassium:sodium antiporter activity"/>
    <property type="evidence" value="ECO:0007669"/>
    <property type="project" value="TreeGrafter"/>
</dbReference>
<dbReference type="InterPro" id="IPR044880">
    <property type="entry name" value="NCX_ion-bd_dom_sf"/>
</dbReference>
<keyword evidence="4 5" id="KW-0472">Membrane</keyword>
<evidence type="ECO:0000259" key="6">
    <source>
        <dbReference type="Pfam" id="PF01699"/>
    </source>
</evidence>
<dbReference type="AlphaFoldDB" id="A0A146JCA5"/>
<feature type="transmembrane region" description="Helical" evidence="5">
    <location>
        <begin position="184"/>
        <end position="206"/>
    </location>
</feature>
<keyword evidence="2 5" id="KW-0812">Transmembrane</keyword>
<feature type="transmembrane region" description="Helical" evidence="5">
    <location>
        <begin position="252"/>
        <end position="274"/>
    </location>
</feature>
<feature type="transmembrane region" description="Helical" evidence="5">
    <location>
        <begin position="139"/>
        <end position="157"/>
    </location>
</feature>
<sequence>MVDIFTLVVGIILVLVAAELFTNGIETLGHRLSVSKNFTGSVLAAVGTALPETLIPIIAVVFFAGNKGHDIGVGAILGAPFMLSTLALPLIGLTVVVGRLLKKRGITLHTETTGLRRDLTFFLFAYSIALFVVPFESHFVRVLTAIFLVVLYIVYVFQTLKGESEDMEATEHLFFAPKNPHPPMWIIVFQVVFSLVIMVLGAHTFVHGIEKISMVLGLNPLLFSLLIAPIATELPEKINSVTWIWKKKDTLAVGNVTGAMVFQSTIPVSFGIVFTDWNVTGLALVSGVFAIFSAFLVLILSYINRKYFAYGFSAGIIFFIVYVYLVLNNTH</sequence>
<dbReference type="PANTHER" id="PTHR10846">
    <property type="entry name" value="SODIUM/POTASSIUM/CALCIUM EXCHANGER"/>
    <property type="match status" value="1"/>
</dbReference>
<feature type="transmembrane region" description="Helical" evidence="5">
    <location>
        <begin position="280"/>
        <end position="300"/>
    </location>
</feature>
<comment type="subcellular location">
    <subcellularLocation>
        <location evidence="1">Membrane</location>
        <topology evidence="1">Multi-pass membrane protein</topology>
    </subcellularLocation>
</comment>
<evidence type="ECO:0000256" key="3">
    <source>
        <dbReference type="ARBA" id="ARBA00022989"/>
    </source>
</evidence>
<evidence type="ECO:0000256" key="1">
    <source>
        <dbReference type="ARBA" id="ARBA00004141"/>
    </source>
</evidence>
<dbReference type="InterPro" id="IPR004481">
    <property type="entry name" value="K/Na/Ca-exchanger"/>
</dbReference>
<dbReference type="GO" id="GO:0005262">
    <property type="term" value="F:calcium channel activity"/>
    <property type="evidence" value="ECO:0007669"/>
    <property type="project" value="TreeGrafter"/>
</dbReference>
<feature type="domain" description="Sodium/calcium exchanger membrane region" evidence="6">
    <location>
        <begin position="4"/>
        <end position="157"/>
    </location>
</feature>
<protein>
    <submittedName>
        <fullName evidence="7">Putative sodium/calcium exchanger</fullName>
    </submittedName>
</protein>
<feature type="transmembrane region" description="Helical" evidence="5">
    <location>
        <begin position="71"/>
        <end position="97"/>
    </location>
</feature>
<dbReference type="GO" id="GO:0005886">
    <property type="term" value="C:plasma membrane"/>
    <property type="evidence" value="ECO:0007669"/>
    <property type="project" value="TreeGrafter"/>
</dbReference>
<dbReference type="EMBL" id="LC145193">
    <property type="protein sequence ID" value="BAU79850.1"/>
    <property type="molecule type" value="Genomic_DNA"/>
</dbReference>
<reference evidence="7" key="1">
    <citation type="journal article" date="2016" name="Microbes Environ.">
        <title>In Situ Gene Expression Responsible for Sulfide Oxidation and CO2 Fixation of an Uncultured Large Sausage-Shaped Aquificae Bacterium in a Sulfidic Hot Spring.</title>
        <authorList>
            <person name="Tamazawa S."/>
            <person name="Yamamoto K."/>
            <person name="Takasaki K."/>
            <person name="Mitani Y."/>
            <person name="Hanada S."/>
            <person name="Kamagata Y."/>
            <person name="Tamaki H."/>
        </authorList>
    </citation>
    <scope>NUCLEOTIDE SEQUENCE</scope>
</reference>
<evidence type="ECO:0000313" key="7">
    <source>
        <dbReference type="EMBL" id="BAU79850.1"/>
    </source>
</evidence>
<dbReference type="Gene3D" id="1.20.1420.30">
    <property type="entry name" value="NCX, central ion-binding region"/>
    <property type="match status" value="1"/>
</dbReference>
<dbReference type="InterPro" id="IPR004837">
    <property type="entry name" value="NaCa_Exmemb"/>
</dbReference>
<evidence type="ECO:0000256" key="5">
    <source>
        <dbReference type="SAM" id="Phobius"/>
    </source>
</evidence>